<reference evidence="2" key="1">
    <citation type="journal article" date="2014" name="Front. Microbiol.">
        <title>High frequency of phylogenetically diverse reductive dehalogenase-homologous genes in deep subseafloor sedimentary metagenomes.</title>
        <authorList>
            <person name="Kawai M."/>
            <person name="Futagami T."/>
            <person name="Toyoda A."/>
            <person name="Takaki Y."/>
            <person name="Nishi S."/>
            <person name="Hori S."/>
            <person name="Arai W."/>
            <person name="Tsubouchi T."/>
            <person name="Morono Y."/>
            <person name="Uchiyama I."/>
            <person name="Ito T."/>
            <person name="Fujiyama A."/>
            <person name="Inagaki F."/>
            <person name="Takami H."/>
        </authorList>
    </citation>
    <scope>NUCLEOTIDE SEQUENCE</scope>
    <source>
        <strain evidence="2">Expedition CK06-06</strain>
    </source>
</reference>
<dbReference type="InterPro" id="IPR013792">
    <property type="entry name" value="RNA3'P_cycl/enolpyr_Trfase_a/b"/>
</dbReference>
<dbReference type="InterPro" id="IPR000228">
    <property type="entry name" value="RNA3'_term_phos_cyc"/>
</dbReference>
<feature type="domain" description="RNA 3'-terminal phosphate cyclase" evidence="1">
    <location>
        <begin position="9"/>
        <end position="122"/>
    </location>
</feature>
<dbReference type="PANTHER" id="PTHR11096">
    <property type="entry name" value="RNA 3' TERMINAL PHOSPHATE CYCLASE"/>
    <property type="match status" value="1"/>
</dbReference>
<dbReference type="EMBL" id="BARS01034961">
    <property type="protein sequence ID" value="GAG27354.1"/>
    <property type="molecule type" value="Genomic_DNA"/>
</dbReference>
<dbReference type="Gene3D" id="3.65.10.20">
    <property type="entry name" value="RNA 3'-terminal phosphate cyclase domain"/>
    <property type="match status" value="1"/>
</dbReference>
<accession>X0W8R6</accession>
<dbReference type="GO" id="GO:0006396">
    <property type="term" value="P:RNA processing"/>
    <property type="evidence" value="ECO:0007669"/>
    <property type="project" value="InterPro"/>
</dbReference>
<comment type="caution">
    <text evidence="2">The sequence shown here is derived from an EMBL/GenBank/DDBJ whole genome shotgun (WGS) entry which is preliminary data.</text>
</comment>
<dbReference type="PANTHER" id="PTHR11096:SF0">
    <property type="entry name" value="RNA 3'-TERMINAL PHOSPHATE CYCLASE"/>
    <property type="match status" value="1"/>
</dbReference>
<evidence type="ECO:0000259" key="1">
    <source>
        <dbReference type="Pfam" id="PF01137"/>
    </source>
</evidence>
<organism evidence="2">
    <name type="scientific">marine sediment metagenome</name>
    <dbReference type="NCBI Taxonomy" id="412755"/>
    <lineage>
        <taxon>unclassified sequences</taxon>
        <taxon>metagenomes</taxon>
        <taxon>ecological metagenomes</taxon>
    </lineage>
</organism>
<feature type="non-terminal residue" evidence="2">
    <location>
        <position position="122"/>
    </location>
</feature>
<dbReference type="Pfam" id="PF01137">
    <property type="entry name" value="RTC"/>
    <property type="match status" value="1"/>
</dbReference>
<dbReference type="InterPro" id="IPR037136">
    <property type="entry name" value="RNA3'_phos_cyclase_dom_sf"/>
</dbReference>
<protein>
    <recommendedName>
        <fullName evidence="1">RNA 3'-terminal phosphate cyclase domain-containing protein</fullName>
    </recommendedName>
</protein>
<dbReference type="AlphaFoldDB" id="X0W8R6"/>
<proteinExistence type="predicted"/>
<sequence>MIEIDGATGEGGGQILRTALSLAVARQQPVRVIRVRANRKPPGLRAQHLTSIHAAQLISGAEVVGATPGSTSLEFTPGAVRAGEYPLSVGTAGSTSLVLQTVALPLALAGGSSRVTVTGGTH</sequence>
<evidence type="ECO:0000313" key="2">
    <source>
        <dbReference type="EMBL" id="GAG27354.1"/>
    </source>
</evidence>
<dbReference type="SUPFAM" id="SSF55205">
    <property type="entry name" value="EPT/RTPC-like"/>
    <property type="match status" value="1"/>
</dbReference>
<dbReference type="InterPro" id="IPR023797">
    <property type="entry name" value="RNA3'_phos_cyclase_dom"/>
</dbReference>
<gene>
    <name evidence="2" type="ORF">S01H1_53938</name>
</gene>
<name>X0W8R6_9ZZZZ</name>
<dbReference type="GO" id="GO:0003963">
    <property type="term" value="F:RNA-3'-phosphate cyclase activity"/>
    <property type="evidence" value="ECO:0007669"/>
    <property type="project" value="TreeGrafter"/>
</dbReference>